<proteinExistence type="predicted"/>
<accession>A0ABR4AHF1</accession>
<gene>
    <name evidence="2" type="ORF">N7G274_002290</name>
</gene>
<comment type="caution">
    <text evidence="2">The sequence shown here is derived from an EMBL/GenBank/DDBJ whole genome shotgun (WGS) entry which is preliminary data.</text>
</comment>
<evidence type="ECO:0000313" key="3">
    <source>
        <dbReference type="Proteomes" id="UP001590950"/>
    </source>
</evidence>
<feature type="region of interest" description="Disordered" evidence="1">
    <location>
        <begin position="31"/>
        <end position="58"/>
    </location>
</feature>
<evidence type="ECO:0000256" key="1">
    <source>
        <dbReference type="SAM" id="MobiDB-lite"/>
    </source>
</evidence>
<organism evidence="2 3">
    <name type="scientific">Stereocaulon virgatum</name>
    <dbReference type="NCBI Taxonomy" id="373712"/>
    <lineage>
        <taxon>Eukaryota</taxon>
        <taxon>Fungi</taxon>
        <taxon>Dikarya</taxon>
        <taxon>Ascomycota</taxon>
        <taxon>Pezizomycotina</taxon>
        <taxon>Lecanoromycetes</taxon>
        <taxon>OSLEUM clade</taxon>
        <taxon>Lecanoromycetidae</taxon>
        <taxon>Lecanorales</taxon>
        <taxon>Lecanorineae</taxon>
        <taxon>Stereocaulaceae</taxon>
        <taxon>Stereocaulon</taxon>
    </lineage>
</organism>
<sequence>MSHNFAPTSPMMDHRRRPSFASIIQRRSLERAQSWHKSSTNTRTSLPGPSNLGPKLHPETSKRAENLIEHYSLRNDPHTLTLIILHRLPQSTLTSTHLARFLRFSKSPQYEGLTGEEIATIYRYLKSKPQNYYNPWKHLLDPTGARPLPQKGANTKGKKTSLPETLQHLLNQLEPATKYTSCVRAHRNLMYNSQLITTAFSDLVSTFSFHDGGWGFEPDECEVADYESQCEEIEDCLLKRRLLEASGEVANDDFWGGEEWSRGLGHPAFRKGGWFWGGRGGDVEGEG</sequence>
<reference evidence="2 3" key="1">
    <citation type="submission" date="2024-09" db="EMBL/GenBank/DDBJ databases">
        <title>Rethinking Asexuality: The Enigmatic Case of Functional Sexual Genes in Lepraria (Stereocaulaceae).</title>
        <authorList>
            <person name="Doellman M."/>
            <person name="Sun Y."/>
            <person name="Barcenas-Pena A."/>
            <person name="Lumbsch H.T."/>
            <person name="Grewe F."/>
        </authorList>
    </citation>
    <scope>NUCLEOTIDE SEQUENCE [LARGE SCALE GENOMIC DNA]</scope>
    <source>
        <strain evidence="2 3">Mercado 3170</strain>
    </source>
</reference>
<feature type="compositionally biased region" description="Polar residues" evidence="1">
    <location>
        <begin position="35"/>
        <end position="48"/>
    </location>
</feature>
<protein>
    <submittedName>
        <fullName evidence="2">Uncharacterized protein</fullName>
    </submittedName>
</protein>
<dbReference type="Proteomes" id="UP001590950">
    <property type="component" value="Unassembled WGS sequence"/>
</dbReference>
<evidence type="ECO:0000313" key="2">
    <source>
        <dbReference type="EMBL" id="KAL2045208.1"/>
    </source>
</evidence>
<dbReference type="EMBL" id="JBEFKJ010000007">
    <property type="protein sequence ID" value="KAL2045208.1"/>
    <property type="molecule type" value="Genomic_DNA"/>
</dbReference>
<name>A0ABR4AHF1_9LECA</name>
<keyword evidence="3" id="KW-1185">Reference proteome</keyword>